<dbReference type="Gene3D" id="3.10.450.240">
    <property type="match status" value="1"/>
</dbReference>
<evidence type="ECO:0000259" key="4">
    <source>
        <dbReference type="SMART" id="SM00978"/>
    </source>
</evidence>
<dbReference type="SMART" id="SM00978">
    <property type="entry name" value="Tim44"/>
    <property type="match status" value="1"/>
</dbReference>
<dbReference type="SUPFAM" id="SSF54427">
    <property type="entry name" value="NTF2-like"/>
    <property type="match status" value="1"/>
</dbReference>
<evidence type="ECO:0000256" key="1">
    <source>
        <dbReference type="SAM" id="MobiDB-lite"/>
    </source>
</evidence>
<keyword evidence="2" id="KW-1133">Transmembrane helix</keyword>
<sequence>MPRSSSSKPLAGRLLAATAALALVLAPAMADARPGGGFSSGSRGARTYSPPPSTRTIPDSGARPMDRTMTQPSRPASPGAVAPARSGGLFGGGFGAGLMGGLIGVGLGGMLFGNGMFGGISGFGGLLGLLLQIGLVVLLVRFVMKLVRNRSQPAMAGGPNPGAMPRDAAAGPYARQASNPAAAAGLGGGRAPAGVPVQVGPADFQAFEGLLRDVNAAWSRRDEAAIGRLATPEMASYFAGDLRDLAARNWQNMTSDVRLEQGDLSEAWREGSAEFATVAMRFSMVDVTRDLSTGAVVEGDPQRRQTSAELWTFVRQNGGSWRLSAIQQPR</sequence>
<keyword evidence="6" id="KW-1185">Reference proteome</keyword>
<dbReference type="PANTHER" id="PTHR41542:SF1">
    <property type="entry name" value="BLL5807 PROTEIN"/>
    <property type="match status" value="1"/>
</dbReference>
<comment type="caution">
    <text evidence="5">The sequence shown here is derived from an EMBL/GenBank/DDBJ whole genome shotgun (WGS) entry which is preliminary data.</text>
</comment>
<keyword evidence="2" id="KW-0812">Transmembrane</keyword>
<feature type="transmembrane region" description="Helical" evidence="2">
    <location>
        <begin position="89"/>
        <end position="112"/>
    </location>
</feature>
<feature type="signal peptide" evidence="3">
    <location>
        <begin position="1"/>
        <end position="30"/>
    </location>
</feature>
<evidence type="ECO:0000313" key="6">
    <source>
        <dbReference type="Proteomes" id="UP001518989"/>
    </source>
</evidence>
<organism evidence="5 6">
    <name type="scientific">Roseomonas haemaphysalidis</name>
    <dbReference type="NCBI Taxonomy" id="2768162"/>
    <lineage>
        <taxon>Bacteria</taxon>
        <taxon>Pseudomonadati</taxon>
        <taxon>Pseudomonadota</taxon>
        <taxon>Alphaproteobacteria</taxon>
        <taxon>Acetobacterales</taxon>
        <taxon>Roseomonadaceae</taxon>
        <taxon>Roseomonas</taxon>
    </lineage>
</organism>
<protein>
    <submittedName>
        <fullName evidence="5">TIM44-like domain-containing protein</fullName>
    </submittedName>
</protein>
<feature type="domain" description="Tim44-like" evidence="4">
    <location>
        <begin position="186"/>
        <end position="328"/>
    </location>
</feature>
<keyword evidence="3" id="KW-0732">Signal</keyword>
<dbReference type="InterPro" id="IPR032710">
    <property type="entry name" value="NTF2-like_dom_sf"/>
</dbReference>
<accession>A0ABS3KRF8</accession>
<dbReference type="InterPro" id="IPR007379">
    <property type="entry name" value="Tim44-like_dom"/>
</dbReference>
<gene>
    <name evidence="5" type="ORF">IAI61_09030</name>
</gene>
<feature type="chain" id="PRO_5045245282" evidence="3">
    <location>
        <begin position="31"/>
        <end position="330"/>
    </location>
</feature>
<feature type="region of interest" description="Disordered" evidence="1">
    <location>
        <begin position="33"/>
        <end position="82"/>
    </location>
</feature>
<feature type="transmembrane region" description="Helical" evidence="2">
    <location>
        <begin position="124"/>
        <end position="144"/>
    </location>
</feature>
<name>A0ABS3KRF8_9PROT</name>
<dbReference type="Proteomes" id="UP001518989">
    <property type="component" value="Unassembled WGS sequence"/>
</dbReference>
<proteinExistence type="predicted"/>
<dbReference type="RefSeq" id="WP_237180624.1">
    <property type="nucleotide sequence ID" value="NZ_CP061177.1"/>
</dbReference>
<reference evidence="5 6" key="1">
    <citation type="submission" date="2020-09" db="EMBL/GenBank/DDBJ databases">
        <title>Roseomonas.</title>
        <authorList>
            <person name="Zhu W."/>
        </authorList>
    </citation>
    <scope>NUCLEOTIDE SEQUENCE [LARGE SCALE GENOMIC DNA]</scope>
    <source>
        <strain evidence="5 6">573</strain>
    </source>
</reference>
<dbReference type="Pfam" id="PF04280">
    <property type="entry name" value="Tim44"/>
    <property type="match status" value="1"/>
</dbReference>
<dbReference type="EMBL" id="JACTNG010000004">
    <property type="protein sequence ID" value="MBO1079173.1"/>
    <property type="molecule type" value="Genomic_DNA"/>
</dbReference>
<dbReference type="PANTHER" id="PTHR41542">
    <property type="entry name" value="BLL5807 PROTEIN"/>
    <property type="match status" value="1"/>
</dbReference>
<evidence type="ECO:0000313" key="5">
    <source>
        <dbReference type="EMBL" id="MBO1079173.1"/>
    </source>
</evidence>
<evidence type="ECO:0000256" key="2">
    <source>
        <dbReference type="SAM" id="Phobius"/>
    </source>
</evidence>
<evidence type="ECO:0000256" key="3">
    <source>
        <dbReference type="SAM" id="SignalP"/>
    </source>
</evidence>
<keyword evidence="2" id="KW-0472">Membrane</keyword>